<dbReference type="KEGG" id="tpal:117639678"/>
<dbReference type="GO" id="GO:0007165">
    <property type="term" value="P:signal transduction"/>
    <property type="evidence" value="ECO:0007669"/>
    <property type="project" value="UniProtKB-KW"/>
</dbReference>
<proteinExistence type="inferred from homology"/>
<evidence type="ECO:0000256" key="4">
    <source>
        <dbReference type="ARBA" id="ARBA00022989"/>
    </source>
</evidence>
<organism evidence="8">
    <name type="scientific">Thrips palmi</name>
    <name type="common">Melon thrips</name>
    <dbReference type="NCBI Taxonomy" id="161013"/>
    <lineage>
        <taxon>Eukaryota</taxon>
        <taxon>Metazoa</taxon>
        <taxon>Ecdysozoa</taxon>
        <taxon>Arthropoda</taxon>
        <taxon>Hexapoda</taxon>
        <taxon>Insecta</taxon>
        <taxon>Pterygota</taxon>
        <taxon>Neoptera</taxon>
        <taxon>Paraneoptera</taxon>
        <taxon>Thysanoptera</taxon>
        <taxon>Terebrantia</taxon>
        <taxon>Thripoidea</taxon>
        <taxon>Thripidae</taxon>
        <taxon>Thrips</taxon>
    </lineage>
</organism>
<accession>A0A6P8Y4S6</accession>
<comment type="similarity">
    <text evidence="6">Belongs to the insect chemoreceptor superfamily. Gustatory receptor (GR) family.</text>
</comment>
<keyword evidence="6" id="KW-0807">Transducer</keyword>
<keyword evidence="2 6" id="KW-1003">Cell membrane</keyword>
<evidence type="ECO:0000256" key="3">
    <source>
        <dbReference type="ARBA" id="ARBA00022692"/>
    </source>
</evidence>
<dbReference type="GO" id="GO:0005886">
    <property type="term" value="C:plasma membrane"/>
    <property type="evidence" value="ECO:0007669"/>
    <property type="project" value="UniProtKB-SubCell"/>
</dbReference>
<dbReference type="Pfam" id="PF08395">
    <property type="entry name" value="7tm_7"/>
    <property type="match status" value="1"/>
</dbReference>
<keyword evidence="6" id="KW-0675">Receptor</keyword>
<keyword evidence="7" id="KW-1185">Reference proteome</keyword>
<keyword evidence="4 6" id="KW-1133">Transmembrane helix</keyword>
<keyword evidence="3 6" id="KW-0812">Transmembrane</keyword>
<dbReference type="AlphaFoldDB" id="A0A6P8Y4S6"/>
<evidence type="ECO:0000313" key="7">
    <source>
        <dbReference type="Proteomes" id="UP000515158"/>
    </source>
</evidence>
<dbReference type="GeneID" id="117639678"/>
<name>A0A6P8Y4S6_THRPL</name>
<dbReference type="RefSeq" id="XP_034231445.1">
    <property type="nucleotide sequence ID" value="XM_034375554.1"/>
</dbReference>
<dbReference type="InterPro" id="IPR013604">
    <property type="entry name" value="7TM_chemorcpt"/>
</dbReference>
<dbReference type="InParanoid" id="A0A6P8Y4S6"/>
<sequence>MTVSSLAFLVGSFRKAALLPGLLAHPLTAAPRCQPRTAAIVAQLGVLVVGYCVLGAGFLLSSPEVRKLIHTPHSVRQMDPAVKKVSTASCVLFAMSAVEKLSMNHMVRRVGRRFAAINDDLGEAHSVVAARSGMHAERRGPQVTQRVAEARAQHKECCCMLAALTRCFEAQLVGILVMDFFVLLASVFLAILLLMHDATIPSLLVASSTNGSFCITGTFLLARTCHLAGREARRAHTSVHAVLNLPHVGPEEVRELKAFSFQLLHAKTSVTPFQMFTVDYSLISTLSVGFFTYSIMVGQFGLVGSKNLEGYYGNGTDAPNTTAMLDFATSGDR</sequence>
<evidence type="ECO:0000256" key="6">
    <source>
        <dbReference type="RuleBase" id="RU363108"/>
    </source>
</evidence>
<dbReference type="GO" id="GO:0050909">
    <property type="term" value="P:sensory perception of taste"/>
    <property type="evidence" value="ECO:0007669"/>
    <property type="project" value="InterPro"/>
</dbReference>
<feature type="transmembrane region" description="Helical" evidence="6">
    <location>
        <begin position="172"/>
        <end position="194"/>
    </location>
</feature>
<evidence type="ECO:0000256" key="1">
    <source>
        <dbReference type="ARBA" id="ARBA00004651"/>
    </source>
</evidence>
<dbReference type="Proteomes" id="UP000515158">
    <property type="component" value="Unplaced"/>
</dbReference>
<protein>
    <recommendedName>
        <fullName evidence="6">Gustatory receptor</fullName>
    </recommendedName>
</protein>
<reference evidence="8" key="1">
    <citation type="submission" date="2025-08" db="UniProtKB">
        <authorList>
            <consortium name="RefSeq"/>
        </authorList>
    </citation>
    <scope>IDENTIFICATION</scope>
    <source>
        <tissue evidence="8">Total insect</tissue>
    </source>
</reference>
<comment type="function">
    <text evidence="6">Gustatory receptor which mediates acceptance or avoidance behavior, depending on its substrates.</text>
</comment>
<evidence type="ECO:0000256" key="5">
    <source>
        <dbReference type="ARBA" id="ARBA00023136"/>
    </source>
</evidence>
<comment type="subcellular location">
    <subcellularLocation>
        <location evidence="1 6">Cell membrane</location>
        <topology evidence="1 6">Multi-pass membrane protein</topology>
    </subcellularLocation>
</comment>
<gene>
    <name evidence="8" type="primary">LOC117639678</name>
</gene>
<comment type="caution">
    <text evidence="6">Lacks conserved residue(s) required for the propagation of feature annotation.</text>
</comment>
<evidence type="ECO:0000313" key="8">
    <source>
        <dbReference type="RefSeq" id="XP_034231445.1"/>
    </source>
</evidence>
<feature type="transmembrane region" description="Helical" evidence="6">
    <location>
        <begin position="200"/>
        <end position="222"/>
    </location>
</feature>
<feature type="transmembrane region" description="Helical" evidence="6">
    <location>
        <begin position="39"/>
        <end position="60"/>
    </location>
</feature>
<keyword evidence="5 6" id="KW-0472">Membrane</keyword>
<evidence type="ECO:0000256" key="2">
    <source>
        <dbReference type="ARBA" id="ARBA00022475"/>
    </source>
</evidence>